<feature type="region of interest" description="Disordered" evidence="2">
    <location>
        <begin position="2398"/>
        <end position="2418"/>
    </location>
</feature>
<feature type="region of interest" description="Disordered" evidence="2">
    <location>
        <begin position="2305"/>
        <end position="2325"/>
    </location>
</feature>
<evidence type="ECO:0000313" key="5">
    <source>
        <dbReference type="Proteomes" id="UP001224775"/>
    </source>
</evidence>
<gene>
    <name evidence="4" type="ORF">QTG54_010765</name>
</gene>
<dbReference type="InterPro" id="IPR003593">
    <property type="entry name" value="AAA+_ATPase"/>
</dbReference>
<feature type="domain" description="AAA+ ATPase" evidence="3">
    <location>
        <begin position="2670"/>
        <end position="2822"/>
    </location>
</feature>
<feature type="region of interest" description="Disordered" evidence="2">
    <location>
        <begin position="1529"/>
        <end position="1555"/>
    </location>
</feature>
<dbReference type="GO" id="GO:0051301">
    <property type="term" value="P:cell division"/>
    <property type="evidence" value="ECO:0007669"/>
    <property type="project" value="UniProtKB-KW"/>
</dbReference>
<feature type="compositionally biased region" description="Basic and acidic residues" evidence="2">
    <location>
        <begin position="2044"/>
        <end position="2056"/>
    </location>
</feature>
<feature type="compositionally biased region" description="Polar residues" evidence="2">
    <location>
        <begin position="1796"/>
        <end position="1813"/>
    </location>
</feature>
<reference evidence="4" key="1">
    <citation type="submission" date="2023-06" db="EMBL/GenBank/DDBJ databases">
        <title>Survivors Of The Sea: Transcriptome response of Skeletonema marinoi to long-term dormancy.</title>
        <authorList>
            <person name="Pinder M.I.M."/>
            <person name="Kourtchenko O."/>
            <person name="Robertson E.K."/>
            <person name="Larsson T."/>
            <person name="Maumus F."/>
            <person name="Osuna-Cruz C.M."/>
            <person name="Vancaester E."/>
            <person name="Stenow R."/>
            <person name="Vandepoele K."/>
            <person name="Ploug H."/>
            <person name="Bruchert V."/>
            <person name="Godhe A."/>
            <person name="Topel M."/>
        </authorList>
    </citation>
    <scope>NUCLEOTIDE SEQUENCE</scope>
    <source>
        <strain evidence="4">R05AC</strain>
    </source>
</reference>
<dbReference type="PANTHER" id="PTHR10763:SF26">
    <property type="entry name" value="CELL DIVISION CONTROL PROTEIN 6 HOMOLOG"/>
    <property type="match status" value="1"/>
</dbReference>
<feature type="region of interest" description="Disordered" evidence="2">
    <location>
        <begin position="2535"/>
        <end position="2602"/>
    </location>
</feature>
<dbReference type="GO" id="GO:0006270">
    <property type="term" value="P:DNA replication initiation"/>
    <property type="evidence" value="ECO:0007669"/>
    <property type="project" value="TreeGrafter"/>
</dbReference>
<dbReference type="InterPro" id="IPR027417">
    <property type="entry name" value="P-loop_NTPase"/>
</dbReference>
<feature type="compositionally biased region" description="Polar residues" evidence="2">
    <location>
        <begin position="398"/>
        <end position="408"/>
    </location>
</feature>
<dbReference type="SUPFAM" id="SSF52799">
    <property type="entry name" value="(Phosphotyrosine protein) phosphatases II"/>
    <property type="match status" value="1"/>
</dbReference>
<sequence length="3050" mass="340662">MASYQIDDTDKVVLVDPITRQTIINGTNVAVEELRGGNSDEYEFINVRQPNSRYRTDAKAIKFDDMPSPREVNRNAEAFVQCASSILSALETGKNAVVFCKNGRSRSPCVVAAFYIIYRGYSLLEIKVWFKETYPRQRPMTAAHSSNFPNIEKFEAVLVLLETCLADPKKTVRGFNLAESVAKCSEAHDITLHLAGDITLDHVDPYSFPPSMRQVYTSLSEHQSPGRVITRGARRQELQVQAVTTAENLSNTKTENQRNKQTKMSPNESVSDGAEDSDCSEIIFGPTSSSPTLEEEIDMGVQSVSFYSANQHYITNSTPDTAQDQDKVALMTNLQTELSEAVDSLDFIMMHSHANPSLFQAQFRRKRSLEEQILQLQGQIPLGQSQMHQNPPPASLPVATSASNNNADQMRGRKRSADVVATHESIVEMKKEEKRNSRAGKKKAKRISQAGKKHANETKGKRKHDVPVETVEFTGKKANVSDTSSFGAFGAELAEEQDDKDGKVDPAGKNSNVVKRSKAVSSKILKSTHESESVDSSSGSTSPTLSTAEMLSALKHLTYSAKQHKSTFDTAEESVASESDNTEMNYASNGAESSFFLAAAAESEVSEASSEDNTFQVMSSGDAWKLLMEHFGFKYHKGKYCLPGNENKPGKDSCAIEGRHYFSTLMELRKHLCAYGIPKCKKYLAYADVTAINHWVRFANVKGLPDAAFVNPADVGGYLSFRGAWPMLQKLGLTWCGGFYIVEDPDILKESKKFENQEDMSVHLARFGIPHIRGSANVGLTDDDRLRLDLYIASAKIDSFKRIDPDKENVNEITPRRPRSKRSSDAAESSKDVENLLQLSPTKPKQVLGHREYQMTFNNLETQRQMDLSQIDSEKSYKLLAENYNFCESTSYDPAHYGSSFFCFPNAAPTEKFKLGVDFFESLQDMREYLCAYGLPSRAKHTKISDDDMAELEQWIRSAHIKEPYDEYATASDRMKPKEVKNILKGLGYQFSKHFEFYLLPDTSCHKSQVGRDRFGELIDLFNHIARFGLSSSGEGGVISIAELQRVQLFIASIATNDLTQRIECRDPLPKRAPIALMKTPHVATKQSEPDHNASEVEVKTPKQVPDVLDQEDTPEQQQQAPRKPKGVLNYFAKTVAGGVSSVVKADLTPSKQNSVQSEIDVNASLQCYNSNEAAESNSISSTVEDASPPSVEETAVDEEVETGFQAPAHFDKEKVEYSLSESQIHLPWAELWKEMRSEGWRYAAGNSTVSYYFIHSRWAGVKKKEVLLGKKGSDYFESEDEVRIFAKEHLGWKGEKLLSTPGEMMMSSPVATNERNERNPKQAPVVLMKPPPASAKQHKYINMTTIQQQGASEIDTNIAPLQFGKRLCLVKTLCNTDFAFTPGRAGPDQTVSVNKLWPALKFNTYNELKDQLKMDKKRKARFSVAATKLARKAGVSMGKTGFAYLLGKGDQSANFLAILKKNDSGELIEDGVIFDFFDSMIEMEGAEGYCASFEFQHAFKIAMARMEMEESVEEFMPVQVTTVNSAKKTLAMDEQPTQDEEARKETPTRKMKQDVPVETVEFTGKEANASDTSSFGEFGAQLAGEQDDEGEGKGIPTTPVADGLTNWAGMWNSMQEQGWDWMPGDGLVDWYYVHPNFANRSKSEVLKEGKLGEDYFVNEDSMMRYAKEYLGFKGRVKTPESNNNNGGQRRGRKRSAAVATTAEPIVETKKEKKRNSKAGKKHADKTQAGKKNANDTKGKKKTKILKSTYESESVDDGSRFSDGYFGPKSPTFSEVEIGMGVQSARKNLTYNSKQHNSTLQTAQEKSNSGSDNTEIDYASNDAETESEVSEASSEDNTFQVMSSGDAWKLLMEHFGFKYHKGKYCLPGNENKPGKDSCAIEGRHYFSTLMELRKHLCAYGIPKCKKYLAYPDVTAINHWVRFANVKGLPDAAFVNPADVGGYLSFRGAWSMLQKLGLTWCGGFYIVDDPDPLKESKKFENQEDMSVHLARFGIPRIRGYVGLTDDDRLRLDLYIASAKIDSFKRIDADKENVNEITPRRSRSKRSSDAAESSKDVENLLQLSPTEPKQALGHREYQMTFNNLETQRQMDLSQIDSEKSYKLLAENYNFCESTSYDPAYYGSSFFCFPNAAPTEKFKLGVDFFESLQDMREYLCAYGLPSRAKHTKISDDDMAELEQWIRSAHIKEPYDEYATTSDCMKPKEVKNILKGLGYQFSKHFEFYLLPDTSCHKSQVGRDRFGELIDLYNHIARFGLSSSVEGGVISIAELQRVQLFIASIATNDLTQRIECRDPLPKRAPIALMKTPHVATKQSEPDHNASEVEVKTPKQVPDVLDQEDTPEQQQQAPRKPKGVLNYFAKTVAGGVSSVVKAALTPSKQNSVQSEIDVNASLQCYNSNEAAESNSISSTVEDASPPSVEETAVDEEVETGFQDPAHFDKEKVEYSLSEIQIHLPWAELWKEMRSEGWRYTPGNSTVSYFYIHSRWAGVKKKEVLLGKKGSDYFESEDEVRIFAKEHLGWKGEQLLSTPGEMMMSSPVISTATTNKRKERNASDWNASLSKKSRTDCQHSDVQKPTNSSTLGNKGPFPTNSKQISKSSHTGESKESYIPLPDQKLTYKDKLEYCKLTLHPSYKPKTERLSSTSNSVVGQLENEVKLFMTRAIGTGYKIDGMAGQSPGFMYICGGPGTGKTTAVTACSQHLAKWAKDSGFAKPCYCHINMASNASMSIDAMKKEMFKSMAKKLEIDKNSSPTVFMNWFRKKGMILVVDEIDVLFKNQGGSAEEWFSTLIEWCEEKELPFSMIGISNSVNDSNAIKIRDLSNTPHELVFPTYNEEDLLAILEQRIGKKIVDTKALQLIAKRVAASTCDARKALEITSNAVDKALDACAVKWLEEVEADSYPLVKLPQMMRAIREGMPTRHSESIRGLPQAAKVILCIAVSLGKVWGPTAAVSILTLKKYAVQATHHAMLDDASLGMITNLVEMLIDSGLLTTDHDGCFNFNANDHSSRLCIAVQLDDVEIALEKSLLEESSFYRSLVDYVKRECPRPEYQNQDMDYD</sequence>
<feature type="compositionally biased region" description="Basic residues" evidence="2">
    <location>
        <begin position="437"/>
        <end position="446"/>
    </location>
</feature>
<organism evidence="4 5">
    <name type="scientific">Skeletonema marinoi</name>
    <dbReference type="NCBI Taxonomy" id="267567"/>
    <lineage>
        <taxon>Eukaryota</taxon>
        <taxon>Sar</taxon>
        <taxon>Stramenopiles</taxon>
        <taxon>Ochrophyta</taxon>
        <taxon>Bacillariophyta</taxon>
        <taxon>Coscinodiscophyceae</taxon>
        <taxon>Thalassiosirophycidae</taxon>
        <taxon>Thalassiosirales</taxon>
        <taxon>Skeletonemataceae</taxon>
        <taxon>Skeletonema</taxon>
        <taxon>Skeletonema marinoi-dohrnii complex</taxon>
    </lineage>
</organism>
<feature type="compositionally biased region" description="Basic and acidic residues" evidence="2">
    <location>
        <begin position="2310"/>
        <end position="2323"/>
    </location>
</feature>
<evidence type="ECO:0000313" key="4">
    <source>
        <dbReference type="EMBL" id="KAK1738735.1"/>
    </source>
</evidence>
<proteinExistence type="predicted"/>
<dbReference type="PANTHER" id="PTHR10763">
    <property type="entry name" value="CELL DIVISION CONTROL PROTEIN 6-RELATED"/>
    <property type="match status" value="1"/>
</dbReference>
<feature type="compositionally biased region" description="Basic residues" evidence="2">
    <location>
        <begin position="1712"/>
        <end position="1724"/>
    </location>
</feature>
<feature type="region of interest" description="Disordered" evidence="2">
    <location>
        <begin position="808"/>
        <end position="840"/>
    </location>
</feature>
<feature type="compositionally biased region" description="Basic and acidic residues" evidence="2">
    <location>
        <begin position="1088"/>
        <end position="1101"/>
    </location>
</feature>
<dbReference type="Gene3D" id="3.90.190.10">
    <property type="entry name" value="Protein tyrosine phosphatase superfamily"/>
    <property type="match status" value="1"/>
</dbReference>
<comment type="caution">
    <text evidence="4">The sequence shown here is derived from an EMBL/GenBank/DDBJ whole genome shotgun (WGS) entry which is preliminary data.</text>
</comment>
<feature type="region of interest" description="Disordered" evidence="2">
    <location>
        <begin position="1676"/>
        <end position="1770"/>
    </location>
</feature>
<feature type="region of interest" description="Disordered" evidence="2">
    <location>
        <begin position="383"/>
        <end position="469"/>
    </location>
</feature>
<feature type="region of interest" description="Disordered" evidence="2">
    <location>
        <begin position="244"/>
        <end position="281"/>
    </location>
</feature>
<feature type="compositionally biased region" description="Basic and acidic residues" evidence="2">
    <location>
        <begin position="1725"/>
        <end position="1738"/>
    </location>
</feature>
<feature type="compositionally biased region" description="Basic and acidic residues" evidence="2">
    <location>
        <begin position="1541"/>
        <end position="1555"/>
    </location>
</feature>
<feature type="compositionally biased region" description="Basic and acidic residues" evidence="2">
    <location>
        <begin position="2558"/>
        <end position="2567"/>
    </location>
</feature>
<feature type="region of interest" description="Disordered" evidence="2">
    <location>
        <begin position="1083"/>
        <end position="1103"/>
    </location>
</feature>
<dbReference type="GO" id="GO:0033314">
    <property type="term" value="P:mitotic DNA replication checkpoint signaling"/>
    <property type="evidence" value="ECO:0007669"/>
    <property type="project" value="TreeGrafter"/>
</dbReference>
<keyword evidence="4" id="KW-0131">Cell cycle</keyword>
<feature type="region of interest" description="Disordered" evidence="2">
    <location>
        <begin position="1176"/>
        <end position="1199"/>
    </location>
</feature>
<keyword evidence="5" id="KW-1185">Reference proteome</keyword>
<dbReference type="Pfam" id="PF00004">
    <property type="entry name" value="AAA"/>
    <property type="match status" value="1"/>
</dbReference>
<dbReference type="EMBL" id="JATAAI010000020">
    <property type="protein sequence ID" value="KAK1738735.1"/>
    <property type="molecule type" value="Genomic_DNA"/>
</dbReference>
<feature type="region of interest" description="Disordered" evidence="2">
    <location>
        <begin position="1796"/>
        <end position="1838"/>
    </location>
</feature>
<feature type="compositionally biased region" description="Basic and acidic residues" evidence="2">
    <location>
        <begin position="425"/>
        <end position="436"/>
    </location>
</feature>
<dbReference type="CDD" id="cd00009">
    <property type="entry name" value="AAA"/>
    <property type="match status" value="1"/>
</dbReference>
<accession>A0AAD9DAJ9</accession>
<dbReference type="Gene3D" id="1.10.8.60">
    <property type="match status" value="1"/>
</dbReference>
<dbReference type="InterPro" id="IPR029021">
    <property type="entry name" value="Prot-tyrosine_phosphatase-like"/>
</dbReference>
<dbReference type="GO" id="GO:0005634">
    <property type="term" value="C:nucleus"/>
    <property type="evidence" value="ECO:0007669"/>
    <property type="project" value="TreeGrafter"/>
</dbReference>
<dbReference type="InterPro" id="IPR050311">
    <property type="entry name" value="ORC1/CDC6"/>
</dbReference>
<dbReference type="GO" id="GO:0003688">
    <property type="term" value="F:DNA replication origin binding"/>
    <property type="evidence" value="ECO:0007669"/>
    <property type="project" value="TreeGrafter"/>
</dbReference>
<feature type="compositionally biased region" description="Polar residues" evidence="2">
    <location>
        <begin position="244"/>
        <end position="254"/>
    </location>
</feature>
<dbReference type="GO" id="GO:0016887">
    <property type="term" value="F:ATP hydrolysis activity"/>
    <property type="evidence" value="ECO:0007669"/>
    <property type="project" value="InterPro"/>
</dbReference>
<feature type="compositionally biased region" description="Basic and acidic residues" evidence="2">
    <location>
        <begin position="822"/>
        <end position="834"/>
    </location>
</feature>
<dbReference type="Proteomes" id="UP001224775">
    <property type="component" value="Unassembled WGS sequence"/>
</dbReference>
<name>A0AAD9DAJ9_9STRA</name>
<keyword evidence="4" id="KW-0132">Cell division</keyword>
<dbReference type="InterPro" id="IPR003959">
    <property type="entry name" value="ATPase_AAA_core"/>
</dbReference>
<evidence type="ECO:0000259" key="3">
    <source>
        <dbReference type="SMART" id="SM00382"/>
    </source>
</evidence>
<dbReference type="Gene3D" id="3.40.50.300">
    <property type="entry name" value="P-loop containing nucleotide triphosphate hydrolases"/>
    <property type="match status" value="1"/>
</dbReference>
<evidence type="ECO:0000256" key="1">
    <source>
        <dbReference type="ARBA" id="ARBA00022705"/>
    </source>
</evidence>
<feature type="region of interest" description="Disordered" evidence="2">
    <location>
        <begin position="2033"/>
        <end position="2067"/>
    </location>
</feature>
<feature type="compositionally biased region" description="Low complexity" evidence="2">
    <location>
        <begin position="534"/>
        <end position="545"/>
    </location>
</feature>
<feature type="region of interest" description="Disordered" evidence="2">
    <location>
        <begin position="496"/>
        <end position="545"/>
    </location>
</feature>
<dbReference type="GO" id="GO:0005524">
    <property type="term" value="F:ATP binding"/>
    <property type="evidence" value="ECO:0007669"/>
    <property type="project" value="InterPro"/>
</dbReference>
<evidence type="ECO:0000256" key="2">
    <source>
        <dbReference type="SAM" id="MobiDB-lite"/>
    </source>
</evidence>
<protein>
    <submittedName>
        <fullName evidence="4">Cell division control protein 6</fullName>
    </submittedName>
</protein>
<dbReference type="SUPFAM" id="SSF52540">
    <property type="entry name" value="P-loop containing nucleoside triphosphate hydrolases"/>
    <property type="match status" value="1"/>
</dbReference>
<feature type="compositionally biased region" description="Polar residues" evidence="2">
    <location>
        <begin position="2568"/>
        <end position="2593"/>
    </location>
</feature>
<keyword evidence="1" id="KW-0235">DNA replication</keyword>
<dbReference type="SMART" id="SM00382">
    <property type="entry name" value="AAA"/>
    <property type="match status" value="1"/>
</dbReference>